<keyword evidence="4" id="KW-0309">Germination</keyword>
<evidence type="ECO:0000313" key="9">
    <source>
        <dbReference type="EMBL" id="KXZ17642.1"/>
    </source>
</evidence>
<evidence type="ECO:0000256" key="8">
    <source>
        <dbReference type="SAM" id="Phobius"/>
    </source>
</evidence>
<dbReference type="Pfam" id="PF03845">
    <property type="entry name" value="Spore_permease"/>
    <property type="match status" value="1"/>
</dbReference>
<gene>
    <name evidence="9" type="ORF">AXI58_17975</name>
</gene>
<evidence type="ECO:0000256" key="1">
    <source>
        <dbReference type="ARBA" id="ARBA00004141"/>
    </source>
</evidence>
<feature type="transmembrane region" description="Helical" evidence="8">
    <location>
        <begin position="308"/>
        <end position="325"/>
    </location>
</feature>
<dbReference type="NCBIfam" id="TIGR00912">
    <property type="entry name" value="2A0309"/>
    <property type="match status" value="1"/>
</dbReference>
<dbReference type="Gene3D" id="1.20.1740.10">
    <property type="entry name" value="Amino acid/polyamine transporter I"/>
    <property type="match status" value="1"/>
</dbReference>
<dbReference type="Proteomes" id="UP000075430">
    <property type="component" value="Unassembled WGS sequence"/>
</dbReference>
<keyword evidence="6 8" id="KW-1133">Transmembrane helix</keyword>
<name>A0A150F7L8_9BACI</name>
<feature type="transmembrane region" description="Helical" evidence="8">
    <location>
        <begin position="151"/>
        <end position="171"/>
    </location>
</feature>
<keyword evidence="10" id="KW-1185">Reference proteome</keyword>
<protein>
    <submittedName>
        <fullName evidence="9">Spore gernimation protein</fullName>
    </submittedName>
</protein>
<dbReference type="GO" id="GO:0016020">
    <property type="term" value="C:membrane"/>
    <property type="evidence" value="ECO:0007669"/>
    <property type="project" value="UniProtKB-SubCell"/>
</dbReference>
<evidence type="ECO:0000256" key="6">
    <source>
        <dbReference type="ARBA" id="ARBA00022989"/>
    </source>
</evidence>
<dbReference type="OrthoDB" id="2716906at2"/>
<comment type="caution">
    <text evidence="9">The sequence shown here is derived from an EMBL/GenBank/DDBJ whole genome shotgun (WGS) entry which is preliminary data.</text>
</comment>
<feature type="transmembrane region" description="Helical" evidence="8">
    <location>
        <begin position="12"/>
        <end position="32"/>
    </location>
</feature>
<feature type="transmembrane region" description="Helical" evidence="8">
    <location>
        <begin position="44"/>
        <end position="65"/>
    </location>
</feature>
<dbReference type="AlphaFoldDB" id="A0A150F7L8"/>
<dbReference type="PANTHER" id="PTHR34975:SF2">
    <property type="entry name" value="SPORE GERMINATION PROTEIN A2"/>
    <property type="match status" value="1"/>
</dbReference>
<feature type="transmembrane region" description="Helical" evidence="8">
    <location>
        <begin position="275"/>
        <end position="296"/>
    </location>
</feature>
<comment type="subcellular location">
    <subcellularLocation>
        <location evidence="1">Membrane</location>
        <topology evidence="1">Multi-pass membrane protein</topology>
    </subcellularLocation>
</comment>
<feature type="transmembrane region" description="Helical" evidence="8">
    <location>
        <begin position="123"/>
        <end position="139"/>
    </location>
</feature>
<feature type="transmembrane region" description="Helical" evidence="8">
    <location>
        <begin position="191"/>
        <end position="211"/>
    </location>
</feature>
<keyword evidence="3" id="KW-0813">Transport</keyword>
<evidence type="ECO:0000256" key="7">
    <source>
        <dbReference type="ARBA" id="ARBA00023136"/>
    </source>
</evidence>
<accession>A0A150F7L8</accession>
<sequence>MSQKTTQNKLTTYQGTAVISNTMLGAGLLTMPRALTLKSNSPDGWLALGLEGIIFIFLIYLNTLIMKKHQYPSFYDYMKEGLGKWAGNIVNLMICLYFIGVASFEARAMAEMVKFFLLERTPVPVTLFIFIACAVYLIIGGMSDMGRLFPFYLTITIIILLVVFSFSFKIFDLDNLRPVLGQGVSSIMNSLTVVSVSFLGIEIMLFLPEYLKNKKDTFRLSAMGFSIPIMLYIITYVLVVGALTLQDVKTMIWPTIALFQSFEIKGLFIERFESFLLAVWIIQFFGTYVSYGYFATSGLNKIFGLKKKIGVIFVAIVTYFGSLLSKDANKLMLFSDILGYIFLGLFLLPLLMFAVVAVKRKVKKAQ</sequence>
<feature type="transmembrane region" description="Helical" evidence="8">
    <location>
        <begin position="223"/>
        <end position="245"/>
    </location>
</feature>
<organism evidence="9 10">
    <name type="scientific">Bacillus nakamurai</name>
    <dbReference type="NCBI Taxonomy" id="1793963"/>
    <lineage>
        <taxon>Bacteria</taxon>
        <taxon>Bacillati</taxon>
        <taxon>Bacillota</taxon>
        <taxon>Bacilli</taxon>
        <taxon>Bacillales</taxon>
        <taxon>Bacillaceae</taxon>
        <taxon>Bacillus</taxon>
    </lineage>
</organism>
<dbReference type="PANTHER" id="PTHR34975">
    <property type="entry name" value="SPORE GERMINATION PROTEIN A2"/>
    <property type="match status" value="1"/>
</dbReference>
<evidence type="ECO:0000256" key="4">
    <source>
        <dbReference type="ARBA" id="ARBA00022544"/>
    </source>
</evidence>
<evidence type="ECO:0000313" key="10">
    <source>
        <dbReference type="Proteomes" id="UP000075430"/>
    </source>
</evidence>
<proteinExistence type="inferred from homology"/>
<dbReference type="GO" id="GO:0009847">
    <property type="term" value="P:spore germination"/>
    <property type="evidence" value="ECO:0007669"/>
    <property type="project" value="InterPro"/>
</dbReference>
<reference evidence="10" key="1">
    <citation type="submission" date="2016-02" db="EMBL/GenBank/DDBJ databases">
        <authorList>
            <person name="Dunlap C."/>
        </authorList>
    </citation>
    <scope>NUCLEOTIDE SEQUENCE [LARGE SCALE GENOMIC DNA]</scope>
    <source>
        <strain evidence="10">NRRL B-41092</strain>
    </source>
</reference>
<evidence type="ECO:0000256" key="5">
    <source>
        <dbReference type="ARBA" id="ARBA00022692"/>
    </source>
</evidence>
<comment type="similarity">
    <text evidence="2">Belongs to the amino acid-polyamine-organocation (APC) superfamily. Spore germination protein (SGP) (TC 2.A.3.9) family.</text>
</comment>
<dbReference type="STRING" id="1793963.AXI58_17975"/>
<keyword evidence="5 8" id="KW-0812">Transmembrane</keyword>
<evidence type="ECO:0000256" key="2">
    <source>
        <dbReference type="ARBA" id="ARBA00007998"/>
    </source>
</evidence>
<evidence type="ECO:0000256" key="3">
    <source>
        <dbReference type="ARBA" id="ARBA00022448"/>
    </source>
</evidence>
<feature type="transmembrane region" description="Helical" evidence="8">
    <location>
        <begin position="337"/>
        <end position="358"/>
    </location>
</feature>
<feature type="transmembrane region" description="Helical" evidence="8">
    <location>
        <begin position="85"/>
        <end position="103"/>
    </location>
</feature>
<dbReference type="InterPro" id="IPR004761">
    <property type="entry name" value="Spore_GerAB"/>
</dbReference>
<dbReference type="EMBL" id="LSBA01000019">
    <property type="protein sequence ID" value="KXZ17642.1"/>
    <property type="molecule type" value="Genomic_DNA"/>
</dbReference>
<dbReference type="RefSeq" id="WP_061522148.1">
    <property type="nucleotide sequence ID" value="NZ_JARLZY010000011.1"/>
</dbReference>
<keyword evidence="7 8" id="KW-0472">Membrane</keyword>